<feature type="region of interest" description="Disordered" evidence="1">
    <location>
        <begin position="38"/>
        <end position="57"/>
    </location>
</feature>
<evidence type="ECO:0000313" key="3">
    <source>
        <dbReference type="Proteomes" id="UP000248405"/>
    </source>
</evidence>
<proteinExistence type="predicted"/>
<dbReference type="EMBL" id="KZ821648">
    <property type="protein sequence ID" value="PYH63867.1"/>
    <property type="molecule type" value="Genomic_DNA"/>
</dbReference>
<gene>
    <name evidence="2" type="ORF">BO88DRAFT_447360</name>
</gene>
<feature type="compositionally biased region" description="Polar residues" evidence="1">
    <location>
        <begin position="38"/>
        <end position="56"/>
    </location>
</feature>
<feature type="compositionally biased region" description="Basic and acidic residues" evidence="1">
    <location>
        <begin position="99"/>
        <end position="111"/>
    </location>
</feature>
<reference evidence="2" key="1">
    <citation type="submission" date="2016-12" db="EMBL/GenBank/DDBJ databases">
        <title>The genomes of Aspergillus section Nigri reveals drivers in fungal speciation.</title>
        <authorList>
            <consortium name="DOE Joint Genome Institute"/>
            <person name="Vesth T.C."/>
            <person name="Nybo J."/>
            <person name="Theobald S."/>
            <person name="Brandl J."/>
            <person name="Frisvad J.C."/>
            <person name="Nielsen K.F."/>
            <person name="Lyhne E.K."/>
            <person name="Kogle M.E."/>
            <person name="Kuo A."/>
            <person name="Riley R."/>
            <person name="Clum A."/>
            <person name="Nolan M."/>
            <person name="Lipzen A."/>
            <person name="Salamov A."/>
            <person name="Henrissat B."/>
            <person name="Wiebenga A."/>
            <person name="De Vries R.P."/>
            <person name="Grigoriev I.V."/>
            <person name="Mortensen U.H."/>
            <person name="Andersen M.R."/>
            <person name="Baker S.E."/>
        </authorList>
    </citation>
    <scope>NUCLEOTIDE SEQUENCE [LARGE SCALE GENOMIC DNA]</scope>
    <source>
        <strain evidence="2">CBS 113365</strain>
    </source>
</reference>
<dbReference type="OrthoDB" id="10399489at2759"/>
<evidence type="ECO:0000313" key="2">
    <source>
        <dbReference type="EMBL" id="PYH63867.1"/>
    </source>
</evidence>
<dbReference type="GeneID" id="37214955"/>
<feature type="compositionally biased region" description="Basic and acidic residues" evidence="1">
    <location>
        <begin position="66"/>
        <end position="75"/>
    </location>
</feature>
<sequence length="191" mass="20241">MPYWATAISGPQLCSRIGCDGYTGLPADLDLLNTSTGQIANNPKQVTPSQSKSLTAGSKMPIVRTDHENADHPSRQDLSPFASRPVRDSTTAAAAHPNQGDEVKSDVDGQIRGRAPQPASHQTTWPGSHASVVLCTRVSSAKVGMGQESGDTAMVGGAKQTNDGRERNAPVQCIADRRLHDNIRSLDQAMS</sequence>
<evidence type="ECO:0000256" key="1">
    <source>
        <dbReference type="SAM" id="MobiDB-lite"/>
    </source>
</evidence>
<dbReference type="Proteomes" id="UP000248405">
    <property type="component" value="Unassembled WGS sequence"/>
</dbReference>
<dbReference type="RefSeq" id="XP_025557661.1">
    <property type="nucleotide sequence ID" value="XM_025710363.1"/>
</dbReference>
<accession>A0A319AU54</accession>
<organism evidence="2 3">
    <name type="scientific">Aspergillus vadensis (strain CBS 113365 / IMI 142717 / IBT 24658)</name>
    <dbReference type="NCBI Taxonomy" id="1448311"/>
    <lineage>
        <taxon>Eukaryota</taxon>
        <taxon>Fungi</taxon>
        <taxon>Dikarya</taxon>
        <taxon>Ascomycota</taxon>
        <taxon>Pezizomycotina</taxon>
        <taxon>Eurotiomycetes</taxon>
        <taxon>Eurotiomycetidae</taxon>
        <taxon>Eurotiales</taxon>
        <taxon>Aspergillaceae</taxon>
        <taxon>Aspergillus</taxon>
        <taxon>Aspergillus subgen. Circumdati</taxon>
    </lineage>
</organism>
<keyword evidence="3" id="KW-1185">Reference proteome</keyword>
<protein>
    <submittedName>
        <fullName evidence="2">Uncharacterized protein</fullName>
    </submittedName>
</protein>
<feature type="region of interest" description="Disordered" evidence="1">
    <location>
        <begin position="146"/>
        <end position="170"/>
    </location>
</feature>
<name>A0A319AU54_ASPVC</name>
<feature type="region of interest" description="Disordered" evidence="1">
    <location>
        <begin position="66"/>
        <end position="126"/>
    </location>
</feature>
<dbReference type="AlphaFoldDB" id="A0A319AU54"/>